<evidence type="ECO:0008006" key="11">
    <source>
        <dbReference type="Google" id="ProtNLM"/>
    </source>
</evidence>
<evidence type="ECO:0000256" key="6">
    <source>
        <dbReference type="ARBA" id="ARBA00023136"/>
    </source>
</evidence>
<dbReference type="Proteomes" id="UP001153292">
    <property type="component" value="Chromosome 14"/>
</dbReference>
<evidence type="ECO:0000313" key="9">
    <source>
        <dbReference type="EMBL" id="CAH0399438.1"/>
    </source>
</evidence>
<evidence type="ECO:0000256" key="4">
    <source>
        <dbReference type="ARBA" id="ARBA00022725"/>
    </source>
</evidence>
<evidence type="ECO:0000256" key="7">
    <source>
        <dbReference type="ARBA" id="ARBA00023170"/>
    </source>
</evidence>
<evidence type="ECO:0000256" key="5">
    <source>
        <dbReference type="ARBA" id="ARBA00022989"/>
    </source>
</evidence>
<reference evidence="9" key="1">
    <citation type="submission" date="2021-12" db="EMBL/GenBank/DDBJ databases">
        <authorList>
            <person name="King R."/>
        </authorList>
    </citation>
    <scope>NUCLEOTIDE SEQUENCE</scope>
</reference>
<protein>
    <recommendedName>
        <fullName evidence="11">Odorant receptor</fullName>
    </recommendedName>
</protein>
<keyword evidence="6" id="KW-0472">Membrane</keyword>
<accession>A0ABN8B204</accession>
<dbReference type="PANTHER" id="PTHR21137:SF44">
    <property type="entry name" value="ODORANT RECEPTOR 13A-RELATED"/>
    <property type="match status" value="1"/>
</dbReference>
<keyword evidence="7" id="KW-0675">Receptor</keyword>
<evidence type="ECO:0000256" key="1">
    <source>
        <dbReference type="ARBA" id="ARBA00004141"/>
    </source>
</evidence>
<keyword evidence="2" id="KW-0716">Sensory transduction</keyword>
<keyword evidence="5" id="KW-1133">Transmembrane helix</keyword>
<organism evidence="9 10">
    <name type="scientific">Chilo suppressalis</name>
    <name type="common">Asiatic rice borer moth</name>
    <dbReference type="NCBI Taxonomy" id="168631"/>
    <lineage>
        <taxon>Eukaryota</taxon>
        <taxon>Metazoa</taxon>
        <taxon>Ecdysozoa</taxon>
        <taxon>Arthropoda</taxon>
        <taxon>Hexapoda</taxon>
        <taxon>Insecta</taxon>
        <taxon>Pterygota</taxon>
        <taxon>Neoptera</taxon>
        <taxon>Endopterygota</taxon>
        <taxon>Lepidoptera</taxon>
        <taxon>Glossata</taxon>
        <taxon>Ditrysia</taxon>
        <taxon>Pyraloidea</taxon>
        <taxon>Crambidae</taxon>
        <taxon>Crambinae</taxon>
        <taxon>Chilo</taxon>
    </lineage>
</organism>
<gene>
    <name evidence="9" type="ORF">CHILSU_LOCUS2582</name>
</gene>
<keyword evidence="10" id="KW-1185">Reference proteome</keyword>
<evidence type="ECO:0000256" key="2">
    <source>
        <dbReference type="ARBA" id="ARBA00022606"/>
    </source>
</evidence>
<dbReference type="InterPro" id="IPR004117">
    <property type="entry name" value="7tm6_olfct_rcpt"/>
</dbReference>
<dbReference type="PANTHER" id="PTHR21137">
    <property type="entry name" value="ODORANT RECEPTOR"/>
    <property type="match status" value="1"/>
</dbReference>
<evidence type="ECO:0000313" key="10">
    <source>
        <dbReference type="Proteomes" id="UP001153292"/>
    </source>
</evidence>
<keyword evidence="8" id="KW-0807">Transducer</keyword>
<sequence length="158" mass="17969">MSPATAIANIMRSPPIILSEDLEEIFRLPNLFNVLVGSVEICALGFNLTMGDWTQFPGSVLFLMSVLLQIFLMSLYGENIIHESSNIGETAYLSSWYNMDQESKKLLLIIMQRSHKNQKLTAYKFSTICYRSFTKIISTSWSYFTILKTTYKPSAAVE</sequence>
<evidence type="ECO:0000256" key="3">
    <source>
        <dbReference type="ARBA" id="ARBA00022692"/>
    </source>
</evidence>
<dbReference type="EMBL" id="OU963907">
    <property type="protein sequence ID" value="CAH0399438.1"/>
    <property type="molecule type" value="Genomic_DNA"/>
</dbReference>
<keyword evidence="3" id="KW-0812">Transmembrane</keyword>
<comment type="subcellular location">
    <subcellularLocation>
        <location evidence="1">Membrane</location>
        <topology evidence="1">Multi-pass membrane protein</topology>
    </subcellularLocation>
</comment>
<dbReference type="Pfam" id="PF02949">
    <property type="entry name" value="7tm_6"/>
    <property type="match status" value="1"/>
</dbReference>
<keyword evidence="4" id="KW-0552">Olfaction</keyword>
<proteinExistence type="predicted"/>
<name>A0ABN8B204_CHISP</name>
<evidence type="ECO:0000256" key="8">
    <source>
        <dbReference type="ARBA" id="ARBA00023224"/>
    </source>
</evidence>